<evidence type="ECO:0000256" key="2">
    <source>
        <dbReference type="ARBA" id="ARBA00022980"/>
    </source>
</evidence>
<dbReference type="CDD" id="cd05797">
    <property type="entry name" value="Ribosomal_L10"/>
    <property type="match status" value="1"/>
</dbReference>
<dbReference type="NCBIfam" id="NF000955">
    <property type="entry name" value="PRK00099.1-1"/>
    <property type="match status" value="1"/>
</dbReference>
<dbReference type="InterPro" id="IPR047865">
    <property type="entry name" value="Ribosomal_uL10_bac_type"/>
</dbReference>
<evidence type="ECO:0000256" key="3">
    <source>
        <dbReference type="ARBA" id="ARBA00023274"/>
    </source>
</evidence>
<keyword evidence="2 4" id="KW-0689">Ribosomal protein</keyword>
<dbReference type="EMBL" id="AJWZ01001172">
    <property type="protein sequence ID" value="EKC74605.1"/>
    <property type="molecule type" value="Genomic_DNA"/>
</dbReference>
<dbReference type="PANTHER" id="PTHR11560">
    <property type="entry name" value="39S RIBOSOMAL PROTEIN L10, MITOCHONDRIAL"/>
    <property type="match status" value="1"/>
</dbReference>
<sequence length="181" mass="19867">MARAFFVATQIFEGGVCMASEKILKQKQAVVEEIKSHVESATSIVLFDYRGLTDNETKELRTKLKESGTFYKVFKNTLMARAFKDLNIDLGDALNGPSALVYGTDQVAPVKTLTEFAKDHPALELKIGVIDGEIADKAKLAEYASLPSRDGLLTMLAGGMIGLVRDLSICLDLYSQQKEEN</sequence>
<dbReference type="GO" id="GO:0005840">
    <property type="term" value="C:ribosome"/>
    <property type="evidence" value="ECO:0007669"/>
    <property type="project" value="UniProtKB-KW"/>
</dbReference>
<organism evidence="4">
    <name type="scientific">human gut metagenome</name>
    <dbReference type="NCBI Taxonomy" id="408170"/>
    <lineage>
        <taxon>unclassified sequences</taxon>
        <taxon>metagenomes</taxon>
        <taxon>organismal metagenomes</taxon>
    </lineage>
</organism>
<comment type="caution">
    <text evidence="4">The sequence shown here is derived from an EMBL/GenBank/DDBJ whole genome shotgun (WGS) entry which is preliminary data.</text>
</comment>
<evidence type="ECO:0000313" key="4">
    <source>
        <dbReference type="EMBL" id="EKC74605.1"/>
    </source>
</evidence>
<dbReference type="Gene3D" id="3.30.70.1730">
    <property type="match status" value="1"/>
</dbReference>
<name>K1U8M5_9ZZZZ</name>
<dbReference type="AlphaFoldDB" id="K1U8M5"/>
<dbReference type="InterPro" id="IPR043141">
    <property type="entry name" value="Ribosomal_uL10-like_sf"/>
</dbReference>
<keyword evidence="3" id="KW-0687">Ribonucleoprotein</keyword>
<dbReference type="Pfam" id="PF00466">
    <property type="entry name" value="Ribosomal_L10"/>
    <property type="match status" value="1"/>
</dbReference>
<evidence type="ECO:0000256" key="1">
    <source>
        <dbReference type="ARBA" id="ARBA00008889"/>
    </source>
</evidence>
<protein>
    <submittedName>
        <fullName evidence="4">50S ribosomal protein L10</fullName>
    </submittedName>
</protein>
<reference evidence="4" key="1">
    <citation type="journal article" date="2013" name="Environ. Microbiol.">
        <title>Microbiota from the distal guts of lean and obese adolescents exhibit partial functional redundancy besides clear differences in community structure.</title>
        <authorList>
            <person name="Ferrer M."/>
            <person name="Ruiz A."/>
            <person name="Lanza F."/>
            <person name="Haange S.B."/>
            <person name="Oberbach A."/>
            <person name="Till H."/>
            <person name="Bargiela R."/>
            <person name="Campoy C."/>
            <person name="Segura M.T."/>
            <person name="Richter M."/>
            <person name="von Bergen M."/>
            <person name="Seifert J."/>
            <person name="Suarez A."/>
        </authorList>
    </citation>
    <scope>NUCLEOTIDE SEQUENCE</scope>
</reference>
<dbReference type="InterPro" id="IPR022973">
    <property type="entry name" value="Ribosomal_uL10_bac"/>
</dbReference>
<dbReference type="SUPFAM" id="SSF160369">
    <property type="entry name" value="Ribosomal protein L10-like"/>
    <property type="match status" value="1"/>
</dbReference>
<dbReference type="InterPro" id="IPR001790">
    <property type="entry name" value="Ribosomal_uL10"/>
</dbReference>
<gene>
    <name evidence="4" type="ORF">OBE_01770</name>
</gene>
<accession>K1U8M5</accession>
<dbReference type="GO" id="GO:1990904">
    <property type="term" value="C:ribonucleoprotein complex"/>
    <property type="evidence" value="ECO:0007669"/>
    <property type="project" value="UniProtKB-KW"/>
</dbReference>
<comment type="similarity">
    <text evidence="1">Belongs to the universal ribosomal protein uL10 family.</text>
</comment>
<dbReference type="HAMAP" id="MF_00362">
    <property type="entry name" value="Ribosomal_uL10"/>
    <property type="match status" value="1"/>
</dbReference>
<proteinExistence type="inferred from homology"/>